<organism evidence="4 5">
    <name type="scientific">Deinococcus peraridilitoris (strain DSM 19664 / LMG 22246 / CIP 109416 / KR-200)</name>
    <dbReference type="NCBI Taxonomy" id="937777"/>
    <lineage>
        <taxon>Bacteria</taxon>
        <taxon>Thermotogati</taxon>
        <taxon>Deinococcota</taxon>
        <taxon>Deinococci</taxon>
        <taxon>Deinococcales</taxon>
        <taxon>Deinococcaceae</taxon>
        <taxon>Deinococcus</taxon>
    </lineage>
</organism>
<proteinExistence type="predicted"/>
<dbReference type="PATRIC" id="fig|937777.3.peg.1051"/>
<dbReference type="Proteomes" id="UP000010467">
    <property type="component" value="Chromosome"/>
</dbReference>
<dbReference type="Pfam" id="PF00293">
    <property type="entry name" value="NUDIX"/>
    <property type="match status" value="1"/>
</dbReference>
<evidence type="ECO:0000313" key="5">
    <source>
        <dbReference type="Proteomes" id="UP000010467"/>
    </source>
</evidence>
<dbReference type="eggNOG" id="COG0494">
    <property type="taxonomic scope" value="Bacteria"/>
</dbReference>
<keyword evidence="2 4" id="KW-0378">Hydrolase</keyword>
<dbReference type="eggNOG" id="COG1051">
    <property type="taxonomic scope" value="Bacteria"/>
</dbReference>
<dbReference type="Gene3D" id="3.90.79.10">
    <property type="entry name" value="Nucleoside Triphosphate Pyrophosphohydrolase"/>
    <property type="match status" value="2"/>
</dbReference>
<dbReference type="InterPro" id="IPR015797">
    <property type="entry name" value="NUDIX_hydrolase-like_dom_sf"/>
</dbReference>
<sequence length="258" mass="28407">MTELHDAPTPVSHLRDLRCLVGSRPLFSVGACVCLLDQAGRLLLQRRTDNGRWGLIGGSSELGETAVETAVRETHEEVGLLLSQEAFELLHVLSGPALYHRYPNGDEVYNVGSVFLAHLPTPETVLHPDHESVELRFFALHDLPEDLSGPVELEALRVLRAHFGLPPSPAPQVARAVPPVGRGYLLELRQLVGTRPLFSVGAAVVARDELGRVLLHRRSDTGRWGLPGVRANWVRRSSRPRGVNCSKKRVPTRMKCSS</sequence>
<dbReference type="HOGENOM" id="CLU_1076558_0_0_0"/>
<dbReference type="STRING" id="937777.Deipe_1047"/>
<dbReference type="PROSITE" id="PS00893">
    <property type="entry name" value="NUDIX_BOX"/>
    <property type="match status" value="1"/>
</dbReference>
<evidence type="ECO:0000259" key="3">
    <source>
        <dbReference type="PROSITE" id="PS51462"/>
    </source>
</evidence>
<evidence type="ECO:0000313" key="4">
    <source>
        <dbReference type="EMBL" id="AFZ66610.1"/>
    </source>
</evidence>
<dbReference type="InterPro" id="IPR020084">
    <property type="entry name" value="NUDIX_hydrolase_CS"/>
</dbReference>
<name>L0A0U9_DEIPD</name>
<dbReference type="RefSeq" id="WP_015234920.1">
    <property type="nucleotide sequence ID" value="NC_019793.1"/>
</dbReference>
<evidence type="ECO:0000256" key="2">
    <source>
        <dbReference type="ARBA" id="ARBA00022801"/>
    </source>
</evidence>
<accession>L0A0U9</accession>
<dbReference type="EMBL" id="CP003382">
    <property type="protein sequence ID" value="AFZ66610.1"/>
    <property type="molecule type" value="Genomic_DNA"/>
</dbReference>
<dbReference type="InterPro" id="IPR000086">
    <property type="entry name" value="NUDIX_hydrolase_dom"/>
</dbReference>
<dbReference type="AlphaFoldDB" id="L0A0U9"/>
<feature type="domain" description="Nudix hydrolase" evidence="3">
    <location>
        <begin position="26"/>
        <end position="160"/>
    </location>
</feature>
<evidence type="ECO:0000256" key="1">
    <source>
        <dbReference type="ARBA" id="ARBA00001946"/>
    </source>
</evidence>
<reference evidence="5" key="1">
    <citation type="submission" date="2012-03" db="EMBL/GenBank/DDBJ databases">
        <title>Complete sequence of chromosome of Deinococcus peraridilitoris DSM 19664.</title>
        <authorList>
            <person name="Lucas S."/>
            <person name="Copeland A."/>
            <person name="Lapidus A."/>
            <person name="Glavina del Rio T."/>
            <person name="Dalin E."/>
            <person name="Tice H."/>
            <person name="Bruce D."/>
            <person name="Goodwin L."/>
            <person name="Pitluck S."/>
            <person name="Peters L."/>
            <person name="Mikhailova N."/>
            <person name="Lu M."/>
            <person name="Kyrpides N."/>
            <person name="Mavromatis K."/>
            <person name="Ivanova N."/>
            <person name="Brettin T."/>
            <person name="Detter J.C."/>
            <person name="Han C."/>
            <person name="Larimer F."/>
            <person name="Land M."/>
            <person name="Hauser L."/>
            <person name="Markowitz V."/>
            <person name="Cheng J.-F."/>
            <person name="Hugenholtz P."/>
            <person name="Woyke T."/>
            <person name="Wu D."/>
            <person name="Pukall R."/>
            <person name="Steenblock K."/>
            <person name="Brambilla E."/>
            <person name="Klenk H.-P."/>
            <person name="Eisen J.A."/>
        </authorList>
    </citation>
    <scope>NUCLEOTIDE SEQUENCE [LARGE SCALE GENOMIC DNA]</scope>
    <source>
        <strain evidence="5">DSM 19664 / LMG 22246 / CIP 109416 / KR-200</strain>
    </source>
</reference>
<dbReference type="KEGG" id="dpd:Deipe_1047"/>
<dbReference type="CDD" id="cd04677">
    <property type="entry name" value="NUDIX_Hydrolase"/>
    <property type="match status" value="1"/>
</dbReference>
<dbReference type="PANTHER" id="PTHR43046:SF2">
    <property type="entry name" value="8-OXO-DGTP DIPHOSPHATASE-RELATED"/>
    <property type="match status" value="1"/>
</dbReference>
<dbReference type="PANTHER" id="PTHR43046">
    <property type="entry name" value="GDP-MANNOSE MANNOSYL HYDROLASE"/>
    <property type="match status" value="1"/>
</dbReference>
<dbReference type="PROSITE" id="PS51462">
    <property type="entry name" value="NUDIX"/>
    <property type="match status" value="1"/>
</dbReference>
<comment type="cofactor">
    <cofactor evidence="1">
        <name>Mg(2+)</name>
        <dbReference type="ChEBI" id="CHEBI:18420"/>
    </cofactor>
</comment>
<dbReference type="OrthoDB" id="9787476at2"/>
<dbReference type="SUPFAM" id="SSF55811">
    <property type="entry name" value="Nudix"/>
    <property type="match status" value="2"/>
</dbReference>
<keyword evidence="5" id="KW-1185">Reference proteome</keyword>
<protein>
    <submittedName>
        <fullName evidence="4">NTP pyrophosphohydrolase</fullName>
    </submittedName>
</protein>
<dbReference type="GO" id="GO:0016787">
    <property type="term" value="F:hydrolase activity"/>
    <property type="evidence" value="ECO:0007669"/>
    <property type="project" value="UniProtKB-KW"/>
</dbReference>
<gene>
    <name evidence="4" type="ordered locus">Deipe_1047</name>
</gene>